<dbReference type="Proteomes" id="UP000000578">
    <property type="component" value="Chromosome"/>
</dbReference>
<dbReference type="BioCyc" id="NEQU228908:GJB6-354-MONOMER"/>
<accession>Q74NI7</accession>
<gene>
    <name evidence="1" type="ordered locus">NEQ334</name>
</gene>
<organism evidence="1 2">
    <name type="scientific">Nanoarchaeum equitans (strain Kin4-M)</name>
    <dbReference type="NCBI Taxonomy" id="228908"/>
    <lineage>
        <taxon>Archaea</taxon>
        <taxon>Nanobdellota</taxon>
        <taxon>Candidatus Nanoarchaeia</taxon>
        <taxon>Nanoarchaeales</taxon>
        <taxon>Nanoarchaeaceae</taxon>
        <taxon>Nanoarchaeum</taxon>
    </lineage>
</organism>
<dbReference type="PANTHER" id="PTHR40734:SF1">
    <property type="entry name" value="DNA-BINDING PROTEIN"/>
    <property type="match status" value="1"/>
</dbReference>
<reference evidence="1 2" key="1">
    <citation type="journal article" date="2003" name="Proc. Natl. Acad. Sci. U.S.A.">
        <title>The genome of Nanoarchaeum equitans: insights into early archaeal evolution and derived parasitism.</title>
        <authorList>
            <person name="Waters E."/>
            <person name="Hohn M.J."/>
            <person name="Ahel I."/>
            <person name="Graham D.E."/>
            <person name="Adams M.D."/>
            <person name="Barnstead M."/>
            <person name="Beeson K.Y."/>
            <person name="Bibbs L."/>
            <person name="Bolanos R."/>
            <person name="Keller M."/>
            <person name="Kretz K."/>
            <person name="Lin X."/>
            <person name="Mathur E."/>
            <person name="Ni J."/>
            <person name="Podar M."/>
            <person name="Richardson T."/>
            <person name="Sutton G.G."/>
            <person name="Simon M."/>
            <person name="Soll D."/>
            <person name="Stetter K.O."/>
            <person name="Short J.M."/>
            <person name="Noordewier M."/>
        </authorList>
    </citation>
    <scope>NUCLEOTIDE SEQUENCE [LARGE SCALE GENOMIC DNA]</scope>
    <source>
        <strain evidence="1 2">Kin4-M</strain>
    </source>
</reference>
<keyword evidence="2" id="KW-1185">Reference proteome</keyword>
<proteinExistence type="predicted"/>
<dbReference type="SUPFAM" id="SSF160975">
    <property type="entry name" value="AF1531-like"/>
    <property type="match status" value="1"/>
</dbReference>
<dbReference type="STRING" id="228908.NEQ334"/>
<dbReference type="HOGENOM" id="CLU_076814_1_0_2"/>
<dbReference type="InterPro" id="IPR012340">
    <property type="entry name" value="NA-bd_OB-fold"/>
</dbReference>
<dbReference type="EMBL" id="AE017199">
    <property type="protein sequence ID" value="AAR39181.1"/>
    <property type="molecule type" value="Genomic_DNA"/>
</dbReference>
<dbReference type="PANTHER" id="PTHR40734">
    <property type="entry name" value="TRNA-SPECIFIC ADENOSINE DEAMINASE-RELATED"/>
    <property type="match status" value="1"/>
</dbReference>
<name>Q74NI7_NANEQ</name>
<evidence type="ECO:0000313" key="1">
    <source>
        <dbReference type="EMBL" id="AAR39181.1"/>
    </source>
</evidence>
<dbReference type="InterPro" id="IPR007003">
    <property type="entry name" value="DUF655"/>
</dbReference>
<dbReference type="EnsemblBacteria" id="AAR39181">
    <property type="protein sequence ID" value="AAR39181"/>
    <property type="gene ID" value="NEQ334"/>
</dbReference>
<evidence type="ECO:0000313" key="2">
    <source>
        <dbReference type="Proteomes" id="UP000000578"/>
    </source>
</evidence>
<dbReference type="Gene3D" id="1.10.150.280">
    <property type="entry name" value="AF1531-like domain"/>
    <property type="match status" value="1"/>
</dbReference>
<sequence length="172" mass="20290">MKEEYAIVLDYNPTEGVVYAVGTKFFTLLKLKPKPDAVIAPLEKVYVGPGKRDKIQYIIKRLKYDELTDFAKEQLEKAIEQIVKEREKEFVEFFNMAGPITLRLHSLELFEGIGKKTVNEIISEREREKFKSFEDIEKRIPKLKNIVKIIAKRILDELRCKDKYHLFTSRFC</sequence>
<dbReference type="KEGG" id="neq:NEQ334"/>
<dbReference type="Gene3D" id="2.40.50.140">
    <property type="entry name" value="Nucleic acid-binding proteins"/>
    <property type="match status" value="1"/>
</dbReference>
<dbReference type="Pfam" id="PF04919">
    <property type="entry name" value="DUF655"/>
    <property type="match status" value="1"/>
</dbReference>
<dbReference type="AlphaFoldDB" id="Q74NI7"/>
<protein>
    <submittedName>
        <fullName evidence="1">NEQ334</fullName>
    </submittedName>
</protein>